<evidence type="ECO:0000256" key="1">
    <source>
        <dbReference type="SAM" id="MobiDB-lite"/>
    </source>
</evidence>
<dbReference type="Pfam" id="PF19702">
    <property type="entry name" value="DUF6200"/>
    <property type="match status" value="1"/>
</dbReference>
<dbReference type="STRING" id="52.CMC5_029970"/>
<dbReference type="EMBL" id="CP012159">
    <property type="protein sequence ID" value="AKT38851.1"/>
    <property type="molecule type" value="Genomic_DNA"/>
</dbReference>
<evidence type="ECO:0000313" key="2">
    <source>
        <dbReference type="EMBL" id="AKT38851.1"/>
    </source>
</evidence>
<evidence type="ECO:0000313" key="3">
    <source>
        <dbReference type="Proteomes" id="UP000067626"/>
    </source>
</evidence>
<feature type="region of interest" description="Disordered" evidence="1">
    <location>
        <begin position="1"/>
        <end position="27"/>
    </location>
</feature>
<dbReference type="OrthoDB" id="9864474at2"/>
<dbReference type="AlphaFoldDB" id="A0A0K1ED96"/>
<dbReference type="Proteomes" id="UP000067626">
    <property type="component" value="Chromosome"/>
</dbReference>
<sequence length="98" mass="10727">MAVDVEATEAIKAATRPGTTGEAGGKEPIIVDLGKKSRKQVRSLSKGKPCRLLRRVEETVEQLRTSGEIGDNVRPLIVVVRQRPRKKGRRAAKLWGLG</sequence>
<organism evidence="2 3">
    <name type="scientific">Chondromyces crocatus</name>
    <dbReference type="NCBI Taxonomy" id="52"/>
    <lineage>
        <taxon>Bacteria</taxon>
        <taxon>Pseudomonadati</taxon>
        <taxon>Myxococcota</taxon>
        <taxon>Polyangia</taxon>
        <taxon>Polyangiales</taxon>
        <taxon>Polyangiaceae</taxon>
        <taxon>Chondromyces</taxon>
    </lineage>
</organism>
<gene>
    <name evidence="2" type="ORF">CMC5_029970</name>
</gene>
<name>A0A0K1ED96_CHOCO</name>
<dbReference type="KEGG" id="ccro:CMC5_029970"/>
<reference evidence="2 3" key="1">
    <citation type="submission" date="2015-07" db="EMBL/GenBank/DDBJ databases">
        <title>Genome analysis of myxobacterium Chondromyces crocatus Cm c5 reveals a high potential for natural compound synthesis and the genetic basis for the loss of fruiting body formation.</title>
        <authorList>
            <person name="Zaburannyi N."/>
            <person name="Bunk B."/>
            <person name="Maier J."/>
            <person name="Overmann J."/>
            <person name="Mueller R."/>
        </authorList>
    </citation>
    <scope>NUCLEOTIDE SEQUENCE [LARGE SCALE GENOMIC DNA]</scope>
    <source>
        <strain evidence="2 3">Cm c5</strain>
    </source>
</reference>
<dbReference type="InterPro" id="IPR045680">
    <property type="entry name" value="DUF6200"/>
</dbReference>
<keyword evidence="3" id="KW-1185">Reference proteome</keyword>
<accession>A0A0K1ED96</accession>
<protein>
    <submittedName>
        <fullName evidence="2">Uncharacterized protein</fullName>
    </submittedName>
</protein>
<proteinExistence type="predicted"/>
<dbReference type="RefSeq" id="WP_156338599.1">
    <property type="nucleotide sequence ID" value="NZ_CP012159.1"/>
</dbReference>